<dbReference type="SUPFAM" id="SSF55248">
    <property type="entry name" value="PCD-like"/>
    <property type="match status" value="1"/>
</dbReference>
<sequence>MKRNYQMLREEEIQSILQKYPEWQRIQNGNVSHFYLERKFSSFTDAFLFLTKIAFVSESLDHHAEIWNVYNLVRLTLYTHDVKGLTKTDEAFIEEVMKPNFATA</sequence>
<dbReference type="GO" id="GO:0006729">
    <property type="term" value="P:tetrahydrobiopterin biosynthetic process"/>
    <property type="evidence" value="ECO:0007669"/>
    <property type="project" value="InterPro"/>
</dbReference>
<gene>
    <name evidence="5" type="ORF">EHQ59_02245</name>
</gene>
<dbReference type="Proteomes" id="UP000297609">
    <property type="component" value="Unassembled WGS sequence"/>
</dbReference>
<keyword evidence="4" id="KW-0456">Lyase</keyword>
<name>A0A4R9JTK4_9LEPT</name>
<dbReference type="EMBL" id="RQGG01000007">
    <property type="protein sequence ID" value="TGL56088.1"/>
    <property type="molecule type" value="Genomic_DNA"/>
</dbReference>
<keyword evidence="6" id="KW-1185">Reference proteome</keyword>
<evidence type="ECO:0000256" key="4">
    <source>
        <dbReference type="ARBA" id="ARBA00023239"/>
    </source>
</evidence>
<dbReference type="PANTHER" id="PTHR12599:SF0">
    <property type="entry name" value="PTERIN-4-ALPHA-CARBINOLAMINE DEHYDRATASE"/>
    <property type="match status" value="1"/>
</dbReference>
<reference evidence="5" key="1">
    <citation type="journal article" date="2019" name="PLoS Negl. Trop. Dis.">
        <title>Revisiting the worldwide diversity of Leptospira species in the environment.</title>
        <authorList>
            <person name="Vincent A.T."/>
            <person name="Schiettekatte O."/>
            <person name="Bourhy P."/>
            <person name="Veyrier F.J."/>
            <person name="Picardeau M."/>
        </authorList>
    </citation>
    <scope>NUCLEOTIDE SEQUENCE [LARGE SCALE GENOMIC DNA]</scope>
    <source>
        <strain evidence="5">201702454</strain>
    </source>
</reference>
<accession>A0A4R9JTK4</accession>
<proteinExistence type="inferred from homology"/>
<evidence type="ECO:0000313" key="6">
    <source>
        <dbReference type="Proteomes" id="UP000297609"/>
    </source>
</evidence>
<evidence type="ECO:0000256" key="2">
    <source>
        <dbReference type="ARBA" id="ARBA00006472"/>
    </source>
</evidence>
<dbReference type="PANTHER" id="PTHR12599">
    <property type="entry name" value="PTERIN-4-ALPHA-CARBINOLAMINE DEHYDRATASE"/>
    <property type="match status" value="1"/>
</dbReference>
<dbReference type="RefSeq" id="WP_135617509.1">
    <property type="nucleotide sequence ID" value="NZ_RQGG01000007.1"/>
</dbReference>
<dbReference type="GO" id="GO:0008124">
    <property type="term" value="F:4-alpha-hydroxytetrahydrobiopterin dehydratase activity"/>
    <property type="evidence" value="ECO:0007669"/>
    <property type="project" value="UniProtKB-EC"/>
</dbReference>
<protein>
    <recommendedName>
        <fullName evidence="3">4a-hydroxytetrahydrobiopterin dehydratase</fullName>
        <ecNumber evidence="3">4.2.1.96</ecNumber>
    </recommendedName>
</protein>
<comment type="catalytic activity">
    <reaction evidence="1">
        <text>(4aS,6R)-4a-hydroxy-L-erythro-5,6,7,8-tetrahydrobiopterin = (6R)-L-erythro-6,7-dihydrobiopterin + H2O</text>
        <dbReference type="Rhea" id="RHEA:11920"/>
        <dbReference type="ChEBI" id="CHEBI:15377"/>
        <dbReference type="ChEBI" id="CHEBI:15642"/>
        <dbReference type="ChEBI" id="CHEBI:43120"/>
        <dbReference type="EC" id="4.2.1.96"/>
    </reaction>
</comment>
<dbReference type="EC" id="4.2.1.96" evidence="3"/>
<dbReference type="Pfam" id="PF01329">
    <property type="entry name" value="Pterin_4a"/>
    <property type="match status" value="1"/>
</dbReference>
<dbReference type="InterPro" id="IPR001533">
    <property type="entry name" value="Pterin_deHydtase"/>
</dbReference>
<dbReference type="AlphaFoldDB" id="A0A4R9JTK4"/>
<evidence type="ECO:0000256" key="3">
    <source>
        <dbReference type="ARBA" id="ARBA00013252"/>
    </source>
</evidence>
<organism evidence="5 6">
    <name type="scientific">Leptospira kemamanensis</name>
    <dbReference type="NCBI Taxonomy" id="2484942"/>
    <lineage>
        <taxon>Bacteria</taxon>
        <taxon>Pseudomonadati</taxon>
        <taxon>Spirochaetota</taxon>
        <taxon>Spirochaetia</taxon>
        <taxon>Leptospirales</taxon>
        <taxon>Leptospiraceae</taxon>
        <taxon>Leptospira</taxon>
    </lineage>
</organism>
<evidence type="ECO:0000313" key="5">
    <source>
        <dbReference type="EMBL" id="TGL56088.1"/>
    </source>
</evidence>
<evidence type="ECO:0000256" key="1">
    <source>
        <dbReference type="ARBA" id="ARBA00001554"/>
    </source>
</evidence>
<dbReference type="OrthoDB" id="9794987at2"/>
<comment type="similarity">
    <text evidence="2">Belongs to the pterin-4-alpha-carbinolamine dehydratase family.</text>
</comment>
<comment type="caution">
    <text evidence="5">The sequence shown here is derived from an EMBL/GenBank/DDBJ whole genome shotgun (WGS) entry which is preliminary data.</text>
</comment>
<dbReference type="Gene3D" id="3.30.1360.20">
    <property type="entry name" value="Transcriptional coactivator/pterin dehydratase"/>
    <property type="match status" value="1"/>
</dbReference>
<dbReference type="InterPro" id="IPR036428">
    <property type="entry name" value="PCD_sf"/>
</dbReference>